<dbReference type="CDD" id="cd18799">
    <property type="entry name" value="SF2_C_EcoAI-like"/>
    <property type="match status" value="1"/>
</dbReference>
<dbReference type="InterPro" id="IPR025285">
    <property type="entry name" value="DUF4145"/>
</dbReference>
<evidence type="ECO:0000313" key="3">
    <source>
        <dbReference type="EMBL" id="MSU08732.1"/>
    </source>
</evidence>
<protein>
    <submittedName>
        <fullName evidence="3">DUF4145 domain-containing protein</fullName>
    </submittedName>
</protein>
<sequence length="1124" mass="129406">MSNFAFLAGLTNFKMFAAAAIEAEKVYATSPAMCAIGCRKALELAVKWVYAADKTIEMPYRDNLQSLIHEPSFKDAVDERTWVKLPYIIKLGNLSVHTERNVRPEEVIFSLKGLFEFIQWINYCYGSDEERFFDEKLIPKKRVQLDVDKIKQQESLLAIKDEKLKEMEKQLAAMAAELAAAKAVHTEQRSFNPEEISEYETRKRYIDLDLKLMGWKFKGTDGYNVSEEYEVNDMTGVLGQKGYIDYLLFGDDGKPLAVVEAKRTSLDAKKGKIQAELYADCVERKFGRRPFIFYTNGFETYFWDDKSMPDRLVSSVFSKEDLEKLVNRRSFAKDSGMYEINREISGRKYQMEAIRSVCDGLRKKVRRHLLVMATGTGKTRTAAGLVDILSRSGHVTNILFLADRRALVKQARDAFKDYLPKMSLCNLCENKQDYNARIVFSTYPTILGAIDDTKSKDGSILYTPAHFDLIIIDEAHRSIFKKYKVIFDYFDAVLVGLTATPKTDVDTNTYDFFQLEDDVPTFAYEYETAVEEGYLVPYYNYEVKTKFVCEGIKYDELSDEEKQRYEEDFAEDDVVPAYISESLINKRVFNKGTVDRVITDLMSRGIKINGGDKLGKSIIFAATKEHARYIVERFDALYPQYAGHFAACVVCSDDYAQTVIDDFKIAEKAPFIAVSVDMMDTGIDVPEAVNLVFFKKVRSKSKFWQMIGRGTRLCRDLNCVDTQSGEYADKKYFLIFDYGQNFDFFRTHKKGFENGAVQSLTESIFIKQVRLIKELQEPVFAEARYQQFRDELIGIIVGQIQALNRQSVVVRLKRRYVDKYNHADAFTCLSEDAKGELIKELAPLVYNDEQDEFAKRFDNFMYGMMLALIGKHSSFKSAKKQLIKTADLLIAKAVIPQIKNKLPEIQAVQADEYWEANDILLFEHTRKQLRGLVQLLYDGRRMKIIKTVLTDPVLDEKEGQTLPQEENFENYKRKVNQYIEANKESLAIFKLIHNKPITDVELADLQNVFLRQLGSEDDYKKEFGATPLGILIRNIAGMDKEAVHEAFADFINSQRLNQNQIVFVDKLVEYVRVNGYVKTGDVFDHAPFDKPKSMYDMFEMPQIEEIWNIIDSFSRNALVQDDAV</sequence>
<dbReference type="Pfam" id="PF04313">
    <property type="entry name" value="HSDR_N"/>
    <property type="match status" value="1"/>
</dbReference>
<dbReference type="InterPro" id="IPR001650">
    <property type="entry name" value="Helicase_C-like"/>
</dbReference>
<dbReference type="InterPro" id="IPR027417">
    <property type="entry name" value="P-loop_NTPase"/>
</dbReference>
<dbReference type="GeneID" id="96778666"/>
<feature type="domain" description="Helicase ATP-binding" evidence="2">
    <location>
        <begin position="359"/>
        <end position="519"/>
    </location>
</feature>
<dbReference type="EMBL" id="VUNR01000011">
    <property type="protein sequence ID" value="MSU08732.1"/>
    <property type="molecule type" value="Genomic_DNA"/>
</dbReference>
<evidence type="ECO:0000313" key="4">
    <source>
        <dbReference type="Proteomes" id="UP000433181"/>
    </source>
</evidence>
<dbReference type="Gene3D" id="3.90.1570.30">
    <property type="match status" value="1"/>
</dbReference>
<dbReference type="InterPro" id="IPR007409">
    <property type="entry name" value="Restrct_endonuc_type1_HsdR_N"/>
</dbReference>
<dbReference type="Pfam" id="PF08463">
    <property type="entry name" value="EcoEI_R_C"/>
    <property type="match status" value="1"/>
</dbReference>
<dbReference type="PANTHER" id="PTHR47396:SF1">
    <property type="entry name" value="ATP-DEPENDENT HELICASE IRC3-RELATED"/>
    <property type="match status" value="1"/>
</dbReference>
<dbReference type="Pfam" id="PF13643">
    <property type="entry name" value="DUF4145"/>
    <property type="match status" value="1"/>
</dbReference>
<dbReference type="SUPFAM" id="SSF52540">
    <property type="entry name" value="P-loop containing nucleoside triphosphate hydrolases"/>
    <property type="match status" value="2"/>
</dbReference>
<dbReference type="GO" id="GO:0005829">
    <property type="term" value="C:cytosol"/>
    <property type="evidence" value="ECO:0007669"/>
    <property type="project" value="TreeGrafter"/>
</dbReference>
<organism evidence="3 4">
    <name type="scientific">Anaerovibrio slackiae</name>
    <dbReference type="NCBI Taxonomy" id="2652309"/>
    <lineage>
        <taxon>Bacteria</taxon>
        <taxon>Bacillati</taxon>
        <taxon>Bacillota</taxon>
        <taxon>Negativicutes</taxon>
        <taxon>Selenomonadales</taxon>
        <taxon>Selenomonadaceae</taxon>
        <taxon>Anaerovibrio</taxon>
    </lineage>
</organism>
<dbReference type="Gene3D" id="3.40.50.300">
    <property type="entry name" value="P-loop containing nucleotide triphosphate hydrolases"/>
    <property type="match status" value="2"/>
</dbReference>
<dbReference type="GO" id="GO:0009035">
    <property type="term" value="F:type I site-specific deoxyribonuclease activity"/>
    <property type="evidence" value="ECO:0007669"/>
    <property type="project" value="UniProtKB-EC"/>
</dbReference>
<dbReference type="InterPro" id="IPR013670">
    <property type="entry name" value="EcoEI_R_C_dom"/>
</dbReference>
<dbReference type="RefSeq" id="WP_154406895.1">
    <property type="nucleotide sequence ID" value="NZ_VUNR01000011.1"/>
</dbReference>
<dbReference type="InterPro" id="IPR050742">
    <property type="entry name" value="Helicase_Restrict-Modif_Enz"/>
</dbReference>
<dbReference type="Pfam" id="PF04851">
    <property type="entry name" value="ResIII"/>
    <property type="match status" value="1"/>
</dbReference>
<proteinExistence type="predicted"/>
<reference evidence="3 4" key="1">
    <citation type="submission" date="2019-08" db="EMBL/GenBank/DDBJ databases">
        <title>In-depth cultivation of the pig gut microbiome towards novel bacterial diversity and tailored functional studies.</title>
        <authorList>
            <person name="Wylensek D."/>
            <person name="Hitch T.C.A."/>
            <person name="Clavel T."/>
        </authorList>
    </citation>
    <scope>NUCLEOTIDE SEQUENCE [LARGE SCALE GENOMIC DNA]</scope>
    <source>
        <strain evidence="3 4">WCA-693-APC-5D-A</strain>
    </source>
</reference>
<gene>
    <name evidence="3" type="ORF">FYJ84_07020</name>
</gene>
<accession>A0A6I2UIA9</accession>
<keyword evidence="4" id="KW-1185">Reference proteome</keyword>
<dbReference type="Proteomes" id="UP000433181">
    <property type="component" value="Unassembled WGS sequence"/>
</dbReference>
<evidence type="ECO:0000259" key="2">
    <source>
        <dbReference type="PROSITE" id="PS51192"/>
    </source>
</evidence>
<dbReference type="CDD" id="cd18032">
    <property type="entry name" value="DEXHc_RE_I_III_res"/>
    <property type="match status" value="1"/>
</dbReference>
<dbReference type="InterPro" id="IPR006935">
    <property type="entry name" value="Helicase/UvrB_N"/>
</dbReference>
<dbReference type="Pfam" id="PF00271">
    <property type="entry name" value="Helicase_C"/>
    <property type="match status" value="1"/>
</dbReference>
<dbReference type="GO" id="GO:0003677">
    <property type="term" value="F:DNA binding"/>
    <property type="evidence" value="ECO:0007669"/>
    <property type="project" value="UniProtKB-KW"/>
</dbReference>
<dbReference type="GO" id="GO:0005524">
    <property type="term" value="F:ATP binding"/>
    <property type="evidence" value="ECO:0007669"/>
    <property type="project" value="UniProtKB-KW"/>
</dbReference>
<dbReference type="GO" id="GO:0009307">
    <property type="term" value="P:DNA restriction-modification system"/>
    <property type="evidence" value="ECO:0007669"/>
    <property type="project" value="UniProtKB-KW"/>
</dbReference>
<evidence type="ECO:0000256" key="1">
    <source>
        <dbReference type="SAM" id="Coils"/>
    </source>
</evidence>
<name>A0A6I2UIA9_9FIRM</name>
<dbReference type="PANTHER" id="PTHR47396">
    <property type="entry name" value="TYPE I RESTRICTION ENZYME ECOKI R PROTEIN"/>
    <property type="match status" value="1"/>
</dbReference>
<keyword evidence="1" id="KW-0175">Coiled coil</keyword>
<dbReference type="InterPro" id="IPR014001">
    <property type="entry name" value="Helicase_ATP-bd"/>
</dbReference>
<dbReference type="SMART" id="SM00487">
    <property type="entry name" value="DEXDc"/>
    <property type="match status" value="1"/>
</dbReference>
<feature type="coiled-coil region" evidence="1">
    <location>
        <begin position="150"/>
        <end position="184"/>
    </location>
</feature>
<dbReference type="AlphaFoldDB" id="A0A6I2UIA9"/>
<dbReference type="PROSITE" id="PS51192">
    <property type="entry name" value="HELICASE_ATP_BIND_1"/>
    <property type="match status" value="1"/>
</dbReference>
<comment type="caution">
    <text evidence="3">The sequence shown here is derived from an EMBL/GenBank/DDBJ whole genome shotgun (WGS) entry which is preliminary data.</text>
</comment>